<evidence type="ECO:0000313" key="2">
    <source>
        <dbReference type="Proteomes" id="UP001157502"/>
    </source>
</evidence>
<protein>
    <submittedName>
        <fullName evidence="1">Uncharacterized protein</fullName>
    </submittedName>
</protein>
<dbReference type="Proteomes" id="UP001157502">
    <property type="component" value="Chromosome 6"/>
</dbReference>
<name>A0ACC2H344_DALPE</name>
<reference evidence="1" key="1">
    <citation type="submission" date="2021-05" db="EMBL/GenBank/DDBJ databases">
        <authorList>
            <person name="Pan Q."/>
            <person name="Jouanno E."/>
            <person name="Zahm M."/>
            <person name="Klopp C."/>
            <person name="Cabau C."/>
            <person name="Louis A."/>
            <person name="Berthelot C."/>
            <person name="Parey E."/>
            <person name="Roest Crollius H."/>
            <person name="Montfort J."/>
            <person name="Robinson-Rechavi M."/>
            <person name="Bouchez O."/>
            <person name="Lampietro C."/>
            <person name="Lopez Roques C."/>
            <person name="Donnadieu C."/>
            <person name="Postlethwait J."/>
            <person name="Bobe J."/>
            <person name="Dillon D."/>
            <person name="Chandos A."/>
            <person name="von Hippel F."/>
            <person name="Guiguen Y."/>
        </authorList>
    </citation>
    <scope>NUCLEOTIDE SEQUENCE</scope>
    <source>
        <strain evidence="1">YG-Jan2019</strain>
    </source>
</reference>
<organism evidence="1 2">
    <name type="scientific">Dallia pectoralis</name>
    <name type="common">Alaska blackfish</name>
    <dbReference type="NCBI Taxonomy" id="75939"/>
    <lineage>
        <taxon>Eukaryota</taxon>
        <taxon>Metazoa</taxon>
        <taxon>Chordata</taxon>
        <taxon>Craniata</taxon>
        <taxon>Vertebrata</taxon>
        <taxon>Euteleostomi</taxon>
        <taxon>Actinopterygii</taxon>
        <taxon>Neopterygii</taxon>
        <taxon>Teleostei</taxon>
        <taxon>Protacanthopterygii</taxon>
        <taxon>Esociformes</taxon>
        <taxon>Umbridae</taxon>
        <taxon>Dallia</taxon>
    </lineage>
</organism>
<comment type="caution">
    <text evidence="1">The sequence shown here is derived from an EMBL/GenBank/DDBJ whole genome shotgun (WGS) entry which is preliminary data.</text>
</comment>
<proteinExistence type="predicted"/>
<evidence type="ECO:0000313" key="1">
    <source>
        <dbReference type="EMBL" id="KAJ8010308.1"/>
    </source>
</evidence>
<dbReference type="EMBL" id="CM055733">
    <property type="protein sequence ID" value="KAJ8010308.1"/>
    <property type="molecule type" value="Genomic_DNA"/>
</dbReference>
<gene>
    <name evidence="1" type="ORF">DPEC_G00073690</name>
</gene>
<accession>A0ACC2H344</accession>
<sequence>MSPTAQNLSYTSGCRPDPKLPGCCTLMFGARPESTVPCNQQARRDTDKETGTSGAILAGVGRRAGLWMWGRRAHSSFCRSSEEARFSFDLQLELSV</sequence>
<keyword evidence="2" id="KW-1185">Reference proteome</keyword>